<name>A0A2P5B1K6_PARAD</name>
<feature type="signal peptide" evidence="3">
    <location>
        <begin position="1"/>
        <end position="16"/>
    </location>
</feature>
<comment type="caution">
    <text evidence="5">The sequence shown here is derived from an EMBL/GenBank/DDBJ whole genome shotgun (WGS) entry which is preliminary data.</text>
</comment>
<feature type="domain" description="CCHC-type" evidence="4">
    <location>
        <begin position="61"/>
        <end position="74"/>
    </location>
</feature>
<dbReference type="EMBL" id="JXTB01000387">
    <property type="protein sequence ID" value="PON42655.1"/>
    <property type="molecule type" value="Genomic_DNA"/>
</dbReference>
<gene>
    <name evidence="5" type="ORF">PanWU01x14_280490</name>
</gene>
<dbReference type="AlphaFoldDB" id="A0A2P5B1K6"/>
<sequence length="213" mass="23505">MWIGWFYMLTFLGANAWNPSKRVQVDVDISNALWQGANIKLGPSGRTSWIDFKYEGLPDLCFACGRFGHSTKECLEEESKEIGRRLASNNVHGNTSSRPSLIKETFSSAAITPPGFSRLKAVMPTFSPPESDIFGLVITAGTRGDVKFMVKKKNWKRQARATRPDRSGTHSVTTSLPHKHGLIEEVNNMCGGYKSRKLLVDVSNLEGSAAVAK</sequence>
<organism evidence="5 6">
    <name type="scientific">Parasponia andersonii</name>
    <name type="common">Sponia andersonii</name>
    <dbReference type="NCBI Taxonomy" id="3476"/>
    <lineage>
        <taxon>Eukaryota</taxon>
        <taxon>Viridiplantae</taxon>
        <taxon>Streptophyta</taxon>
        <taxon>Embryophyta</taxon>
        <taxon>Tracheophyta</taxon>
        <taxon>Spermatophyta</taxon>
        <taxon>Magnoliopsida</taxon>
        <taxon>eudicotyledons</taxon>
        <taxon>Gunneridae</taxon>
        <taxon>Pentapetalae</taxon>
        <taxon>rosids</taxon>
        <taxon>fabids</taxon>
        <taxon>Rosales</taxon>
        <taxon>Cannabaceae</taxon>
        <taxon>Parasponia</taxon>
    </lineage>
</organism>
<feature type="region of interest" description="Disordered" evidence="2">
    <location>
        <begin position="156"/>
        <end position="179"/>
    </location>
</feature>
<evidence type="ECO:0000313" key="6">
    <source>
        <dbReference type="Proteomes" id="UP000237105"/>
    </source>
</evidence>
<dbReference type="GO" id="GO:0003676">
    <property type="term" value="F:nucleic acid binding"/>
    <property type="evidence" value="ECO:0007669"/>
    <property type="project" value="InterPro"/>
</dbReference>
<proteinExistence type="predicted"/>
<protein>
    <submittedName>
        <fullName evidence="5">Zinc finger, CCHC-type</fullName>
    </submittedName>
</protein>
<dbReference type="Proteomes" id="UP000237105">
    <property type="component" value="Unassembled WGS sequence"/>
</dbReference>
<keyword evidence="6" id="KW-1185">Reference proteome</keyword>
<keyword evidence="1" id="KW-0479">Metal-binding</keyword>
<evidence type="ECO:0000256" key="1">
    <source>
        <dbReference type="PROSITE-ProRule" id="PRU00047"/>
    </source>
</evidence>
<feature type="chain" id="PRO_5015127240" evidence="3">
    <location>
        <begin position="17"/>
        <end position="213"/>
    </location>
</feature>
<keyword evidence="1" id="KW-0863">Zinc-finger</keyword>
<evidence type="ECO:0000313" key="5">
    <source>
        <dbReference type="EMBL" id="PON42655.1"/>
    </source>
</evidence>
<evidence type="ECO:0000256" key="3">
    <source>
        <dbReference type="SAM" id="SignalP"/>
    </source>
</evidence>
<evidence type="ECO:0000256" key="2">
    <source>
        <dbReference type="SAM" id="MobiDB-lite"/>
    </source>
</evidence>
<accession>A0A2P5B1K6</accession>
<dbReference type="InterPro" id="IPR001878">
    <property type="entry name" value="Znf_CCHC"/>
</dbReference>
<dbReference type="OrthoDB" id="1750606at2759"/>
<evidence type="ECO:0000259" key="4">
    <source>
        <dbReference type="PROSITE" id="PS50158"/>
    </source>
</evidence>
<keyword evidence="1" id="KW-0862">Zinc</keyword>
<dbReference type="Pfam" id="PF14392">
    <property type="entry name" value="zf-CCHC_4"/>
    <property type="match status" value="1"/>
</dbReference>
<dbReference type="PROSITE" id="PS50158">
    <property type="entry name" value="ZF_CCHC"/>
    <property type="match status" value="1"/>
</dbReference>
<dbReference type="GO" id="GO:0008270">
    <property type="term" value="F:zinc ion binding"/>
    <property type="evidence" value="ECO:0007669"/>
    <property type="project" value="UniProtKB-KW"/>
</dbReference>
<keyword evidence="3" id="KW-0732">Signal</keyword>
<dbReference type="InterPro" id="IPR025836">
    <property type="entry name" value="Zn_knuckle_CX2CX4HX4C"/>
</dbReference>
<reference evidence="6" key="1">
    <citation type="submission" date="2016-06" db="EMBL/GenBank/DDBJ databases">
        <title>Parallel loss of symbiosis genes in relatives of nitrogen-fixing non-legume Parasponia.</title>
        <authorList>
            <person name="Van Velzen R."/>
            <person name="Holmer R."/>
            <person name="Bu F."/>
            <person name="Rutten L."/>
            <person name="Van Zeijl A."/>
            <person name="Liu W."/>
            <person name="Santuari L."/>
            <person name="Cao Q."/>
            <person name="Sharma T."/>
            <person name="Shen D."/>
            <person name="Roswanjaya Y."/>
            <person name="Wardhani T."/>
            <person name="Kalhor M.S."/>
            <person name="Jansen J."/>
            <person name="Van den Hoogen J."/>
            <person name="Gungor B."/>
            <person name="Hartog M."/>
            <person name="Hontelez J."/>
            <person name="Verver J."/>
            <person name="Yang W.-C."/>
            <person name="Schijlen E."/>
            <person name="Repin R."/>
            <person name="Schilthuizen M."/>
            <person name="Schranz E."/>
            <person name="Heidstra R."/>
            <person name="Miyata K."/>
            <person name="Fedorova E."/>
            <person name="Kohlen W."/>
            <person name="Bisseling T."/>
            <person name="Smit S."/>
            <person name="Geurts R."/>
        </authorList>
    </citation>
    <scope>NUCLEOTIDE SEQUENCE [LARGE SCALE GENOMIC DNA]</scope>
    <source>
        <strain evidence="6">cv. WU1-14</strain>
    </source>
</reference>